<feature type="transmembrane region" description="Helical" evidence="2">
    <location>
        <begin position="6"/>
        <end position="25"/>
    </location>
</feature>
<dbReference type="InterPro" id="IPR000700">
    <property type="entry name" value="PAS-assoc_C"/>
</dbReference>
<gene>
    <name evidence="5" type="ORF">FHS22_005425</name>
</gene>
<feature type="domain" description="GGDEF" evidence="4">
    <location>
        <begin position="393"/>
        <end position="525"/>
    </location>
</feature>
<evidence type="ECO:0000313" key="5">
    <source>
        <dbReference type="EMBL" id="MBB5966134.1"/>
    </source>
</evidence>
<proteinExistence type="predicted"/>
<feature type="transmembrane region" description="Helical" evidence="2">
    <location>
        <begin position="139"/>
        <end position="160"/>
    </location>
</feature>
<protein>
    <submittedName>
        <fullName evidence="5">Diguanylate cyclase (GGDEF)-like protein</fullName>
    </submittedName>
</protein>
<dbReference type="Pfam" id="PF13188">
    <property type="entry name" value="PAS_8"/>
    <property type="match status" value="1"/>
</dbReference>
<keyword evidence="2" id="KW-1133">Transmembrane helix</keyword>
<dbReference type="SUPFAM" id="SSF55785">
    <property type="entry name" value="PYP-like sensor domain (PAS domain)"/>
    <property type="match status" value="1"/>
</dbReference>
<feature type="transmembrane region" description="Helical" evidence="2">
    <location>
        <begin position="37"/>
        <end position="59"/>
    </location>
</feature>
<sequence length="533" mass="57065">MESTLLILLFLMSTVTASAVAVVGWRRRGAAPAVGALAAVAAAIAAWAAVDAFLIAAGVPEGSRPALLAKLLPVCAVTAGFFCLSQAVLDRTWRLSRRTARWLAVEPALIVAAVASDPWHHRFFPPADPAGPQAGAGPLFWAHTAYSYTLLAVGLAALLRAWLRGPRSQRELYGLILLGTVPPLLISVLSTVGFTRPHLTPLGFCVTVIVGYRALVHRSLPELVPVERAHLFDMISDMVLAIDCSGRILDLNPAAERMLRTLAPDLPARSAGLPITGILGELPLDDGVETDTAVTDAHGHPVELNVRVSALRNDRGEHVGWALVTRDVTTLNAQRRELQESNAQLREQVRTIEALRADLAEQAVRDTLTGLHNRRFLMESLGREVKLAAAEGTPLSVALLDIDHFKQINDRYGHSAGDQVLMRFAKLLSGRVRQNDVLARYGGEEFVVVLPGATGEQALARVDEMRRWVTAGRVPAGGHTLSVTFSAGVAALAAGQNPGELLHAADEALYEAKRSGRNRVELAPEPDPSAAAA</sequence>
<comment type="caution">
    <text evidence="5">The sequence shown here is derived from an EMBL/GenBank/DDBJ whole genome shotgun (WGS) entry which is preliminary data.</text>
</comment>
<dbReference type="Proteomes" id="UP000562352">
    <property type="component" value="Unassembled WGS sequence"/>
</dbReference>
<dbReference type="NCBIfam" id="TIGR00254">
    <property type="entry name" value="GGDEF"/>
    <property type="match status" value="1"/>
</dbReference>
<dbReference type="FunFam" id="3.30.70.270:FF:000001">
    <property type="entry name" value="Diguanylate cyclase domain protein"/>
    <property type="match status" value="1"/>
</dbReference>
<dbReference type="SMART" id="SM00267">
    <property type="entry name" value="GGDEF"/>
    <property type="match status" value="1"/>
</dbReference>
<dbReference type="AlphaFoldDB" id="A0A841DCF7"/>
<dbReference type="InterPro" id="IPR029787">
    <property type="entry name" value="Nucleotide_cyclase"/>
</dbReference>
<dbReference type="InterPro" id="IPR000160">
    <property type="entry name" value="GGDEF_dom"/>
</dbReference>
<keyword evidence="1" id="KW-0175">Coiled coil</keyword>
<dbReference type="Gene3D" id="3.30.70.270">
    <property type="match status" value="1"/>
</dbReference>
<keyword evidence="2" id="KW-0472">Membrane</keyword>
<dbReference type="GO" id="GO:1902201">
    <property type="term" value="P:negative regulation of bacterial-type flagellum-dependent cell motility"/>
    <property type="evidence" value="ECO:0007669"/>
    <property type="project" value="TreeGrafter"/>
</dbReference>
<dbReference type="PANTHER" id="PTHR45138:SF9">
    <property type="entry name" value="DIGUANYLATE CYCLASE DGCM-RELATED"/>
    <property type="match status" value="1"/>
</dbReference>
<dbReference type="InterPro" id="IPR000014">
    <property type="entry name" value="PAS"/>
</dbReference>
<dbReference type="GO" id="GO:0005886">
    <property type="term" value="C:plasma membrane"/>
    <property type="evidence" value="ECO:0007669"/>
    <property type="project" value="TreeGrafter"/>
</dbReference>
<dbReference type="GO" id="GO:0052621">
    <property type="term" value="F:diguanylate cyclase activity"/>
    <property type="evidence" value="ECO:0007669"/>
    <property type="project" value="TreeGrafter"/>
</dbReference>
<dbReference type="PANTHER" id="PTHR45138">
    <property type="entry name" value="REGULATORY COMPONENTS OF SENSORY TRANSDUCTION SYSTEM"/>
    <property type="match status" value="1"/>
</dbReference>
<evidence type="ECO:0000259" key="4">
    <source>
        <dbReference type="PROSITE" id="PS50887"/>
    </source>
</evidence>
<dbReference type="CDD" id="cd00130">
    <property type="entry name" value="PAS"/>
    <property type="match status" value="1"/>
</dbReference>
<evidence type="ECO:0000259" key="3">
    <source>
        <dbReference type="PROSITE" id="PS50113"/>
    </source>
</evidence>
<dbReference type="SUPFAM" id="SSF55073">
    <property type="entry name" value="Nucleotide cyclase"/>
    <property type="match status" value="1"/>
</dbReference>
<feature type="domain" description="PAC" evidence="3">
    <location>
        <begin position="288"/>
        <end position="340"/>
    </location>
</feature>
<dbReference type="InterPro" id="IPR035965">
    <property type="entry name" value="PAS-like_dom_sf"/>
</dbReference>
<dbReference type="InterPro" id="IPR043128">
    <property type="entry name" value="Rev_trsase/Diguanyl_cyclase"/>
</dbReference>
<feature type="transmembrane region" description="Helical" evidence="2">
    <location>
        <begin position="71"/>
        <end position="89"/>
    </location>
</feature>
<dbReference type="InterPro" id="IPR031621">
    <property type="entry name" value="HisKA_7TM"/>
</dbReference>
<dbReference type="PROSITE" id="PS50887">
    <property type="entry name" value="GGDEF"/>
    <property type="match status" value="1"/>
</dbReference>
<dbReference type="EMBL" id="JACHJJ010000021">
    <property type="protein sequence ID" value="MBB5966134.1"/>
    <property type="molecule type" value="Genomic_DNA"/>
</dbReference>
<dbReference type="Pfam" id="PF16927">
    <property type="entry name" value="HisKA_7TM"/>
    <property type="match status" value="1"/>
</dbReference>
<reference evidence="5 6" key="1">
    <citation type="submission" date="2020-08" db="EMBL/GenBank/DDBJ databases">
        <title>Genomic Encyclopedia of Type Strains, Phase III (KMG-III): the genomes of soil and plant-associated and newly described type strains.</title>
        <authorList>
            <person name="Whitman W."/>
        </authorList>
    </citation>
    <scope>NUCLEOTIDE SEQUENCE [LARGE SCALE GENOMIC DNA]</scope>
    <source>
        <strain evidence="5 6">CECT 3303</strain>
    </source>
</reference>
<keyword evidence="6" id="KW-1185">Reference proteome</keyword>
<feature type="coiled-coil region" evidence="1">
    <location>
        <begin position="328"/>
        <end position="362"/>
    </location>
</feature>
<keyword evidence="2" id="KW-0812">Transmembrane</keyword>
<dbReference type="Pfam" id="PF00990">
    <property type="entry name" value="GGDEF"/>
    <property type="match status" value="1"/>
</dbReference>
<feature type="transmembrane region" description="Helical" evidence="2">
    <location>
        <begin position="101"/>
        <end position="119"/>
    </location>
</feature>
<name>A0A841DCF7_PLAVE</name>
<dbReference type="CDD" id="cd01949">
    <property type="entry name" value="GGDEF"/>
    <property type="match status" value="1"/>
</dbReference>
<dbReference type="PROSITE" id="PS50113">
    <property type="entry name" value="PAC"/>
    <property type="match status" value="1"/>
</dbReference>
<accession>A0A841DCF7</accession>
<dbReference type="InterPro" id="IPR050469">
    <property type="entry name" value="Diguanylate_Cyclase"/>
</dbReference>
<organism evidence="5 6">
    <name type="scientific">Planomonospora venezuelensis</name>
    <dbReference type="NCBI Taxonomy" id="1999"/>
    <lineage>
        <taxon>Bacteria</taxon>
        <taxon>Bacillati</taxon>
        <taxon>Actinomycetota</taxon>
        <taxon>Actinomycetes</taxon>
        <taxon>Streptosporangiales</taxon>
        <taxon>Streptosporangiaceae</taxon>
        <taxon>Planomonospora</taxon>
    </lineage>
</organism>
<evidence type="ECO:0000313" key="6">
    <source>
        <dbReference type="Proteomes" id="UP000562352"/>
    </source>
</evidence>
<feature type="transmembrane region" description="Helical" evidence="2">
    <location>
        <begin position="172"/>
        <end position="192"/>
    </location>
</feature>
<dbReference type="RefSeq" id="WP_184946003.1">
    <property type="nucleotide sequence ID" value="NZ_BAAAWZ010000004.1"/>
</dbReference>
<dbReference type="GO" id="GO:0043709">
    <property type="term" value="P:cell adhesion involved in single-species biofilm formation"/>
    <property type="evidence" value="ECO:0007669"/>
    <property type="project" value="TreeGrafter"/>
</dbReference>
<evidence type="ECO:0000256" key="2">
    <source>
        <dbReference type="SAM" id="Phobius"/>
    </source>
</evidence>
<dbReference type="Gene3D" id="3.30.450.20">
    <property type="entry name" value="PAS domain"/>
    <property type="match status" value="1"/>
</dbReference>
<evidence type="ECO:0000256" key="1">
    <source>
        <dbReference type="SAM" id="Coils"/>
    </source>
</evidence>